<dbReference type="AlphaFoldDB" id="A0A2P4UIY1"/>
<evidence type="ECO:0000313" key="2">
    <source>
        <dbReference type="EMBL" id="POM24990.1"/>
    </source>
</evidence>
<evidence type="ECO:0000313" key="3">
    <source>
        <dbReference type="Proteomes" id="UP000242367"/>
    </source>
</evidence>
<dbReference type="EMBL" id="MTBP01000002">
    <property type="protein sequence ID" value="POM24990.1"/>
    <property type="molecule type" value="Genomic_DNA"/>
</dbReference>
<accession>A0A2P4UIY1</accession>
<reference evidence="2 3" key="1">
    <citation type="journal article" date="2017" name="Chemistry">
        <title>Isolation, Biosynthesis and Chemical Modifications of Rubterolones A-F: Rare Tropolone Alkaloids from Actinomadura sp. 5-2.</title>
        <authorList>
            <person name="Guo H."/>
            <person name="Benndorf R."/>
            <person name="Leichnitz D."/>
            <person name="Klassen J.L."/>
            <person name="Vollmers J."/>
            <person name="Gorls H."/>
            <person name="Steinacker M."/>
            <person name="Weigel C."/>
            <person name="Dahse H.M."/>
            <person name="Kaster A.K."/>
            <person name="de Beer Z.W."/>
            <person name="Poulsen M."/>
            <person name="Beemelmanns C."/>
        </authorList>
    </citation>
    <scope>NUCLEOTIDE SEQUENCE [LARGE SCALE GENOMIC DNA]</scope>
    <source>
        <strain evidence="2 3">5-2</strain>
    </source>
</reference>
<name>A0A2P4UIY1_9ACTN</name>
<proteinExistence type="predicted"/>
<gene>
    <name evidence="2" type="ORF">BTM25_36310</name>
</gene>
<protein>
    <submittedName>
        <fullName evidence="2">Uncharacterized protein</fullName>
    </submittedName>
</protein>
<evidence type="ECO:0000256" key="1">
    <source>
        <dbReference type="SAM" id="MobiDB-lite"/>
    </source>
</evidence>
<organism evidence="2 3">
    <name type="scientific">Actinomadura rubteroloni</name>
    <dbReference type="NCBI Taxonomy" id="1926885"/>
    <lineage>
        <taxon>Bacteria</taxon>
        <taxon>Bacillati</taxon>
        <taxon>Actinomycetota</taxon>
        <taxon>Actinomycetes</taxon>
        <taxon>Streptosporangiales</taxon>
        <taxon>Thermomonosporaceae</taxon>
        <taxon>Actinomadura</taxon>
    </lineage>
</organism>
<dbReference type="Proteomes" id="UP000242367">
    <property type="component" value="Unassembled WGS sequence"/>
</dbReference>
<keyword evidence="3" id="KW-1185">Reference proteome</keyword>
<feature type="region of interest" description="Disordered" evidence="1">
    <location>
        <begin position="117"/>
        <end position="136"/>
    </location>
</feature>
<feature type="region of interest" description="Disordered" evidence="1">
    <location>
        <begin position="1"/>
        <end position="21"/>
    </location>
</feature>
<feature type="compositionally biased region" description="Low complexity" evidence="1">
    <location>
        <begin position="127"/>
        <end position="136"/>
    </location>
</feature>
<sequence>MSLEKPCDGGAGDSARNGRPRRLTTDMAMVRLGVLDQAAHDAHRMTTEVTSVDGGQNHYVRLDRPGRAPARVFCAPRAEDSDRPWLYGDGDGDGGVWIADASGGAGVTAALAWLKGKADAQADEQADQQAGEQARM</sequence>
<comment type="caution">
    <text evidence="2">The sequence shown here is derived from an EMBL/GenBank/DDBJ whole genome shotgun (WGS) entry which is preliminary data.</text>
</comment>
<dbReference type="RefSeq" id="WP_146059075.1">
    <property type="nucleotide sequence ID" value="NZ_MTBP01000002.1"/>
</dbReference>